<keyword evidence="3" id="KW-0276">Fatty acid metabolism</keyword>
<dbReference type="PANTHER" id="PTHR43981:SF2">
    <property type="entry name" value="ENOYL-[ACYL-CARRIER-PROTEIN] REDUCTASE, MITOCHONDRIAL"/>
    <property type="match status" value="1"/>
</dbReference>
<dbReference type="PANTHER" id="PTHR43981">
    <property type="entry name" value="ENOYL-[ACYL-CARRIER-PROTEIN] REDUCTASE, MITOCHONDRIAL"/>
    <property type="match status" value="1"/>
</dbReference>
<protein>
    <recommendedName>
        <fullName evidence="9">enoyl-[acyl-carrier-protein] reductase</fullName>
        <ecNumber evidence="9">1.3.1.104</ecNumber>
    </recommendedName>
</protein>
<dbReference type="Gene3D" id="3.40.50.720">
    <property type="entry name" value="NAD(P)-binding Rossmann-like Domain"/>
    <property type="match status" value="1"/>
</dbReference>
<keyword evidence="13" id="KW-1185">Reference proteome</keyword>
<evidence type="ECO:0000313" key="12">
    <source>
        <dbReference type="EMBL" id="GAA4558931.1"/>
    </source>
</evidence>
<evidence type="ECO:0000256" key="4">
    <source>
        <dbReference type="ARBA" id="ARBA00022857"/>
    </source>
</evidence>
<evidence type="ECO:0000256" key="10">
    <source>
        <dbReference type="ARBA" id="ARBA00048843"/>
    </source>
</evidence>
<comment type="similarity">
    <text evidence="1">Belongs to the zinc-containing alcohol dehydrogenase family. Quinone oxidoreductase subfamily.</text>
</comment>
<dbReference type="Proteomes" id="UP001501598">
    <property type="component" value="Unassembled WGS sequence"/>
</dbReference>
<organism evidence="12 13">
    <name type="scientific">Pseudonocardia xishanensis</name>
    <dbReference type="NCBI Taxonomy" id="630995"/>
    <lineage>
        <taxon>Bacteria</taxon>
        <taxon>Bacillati</taxon>
        <taxon>Actinomycetota</taxon>
        <taxon>Actinomycetes</taxon>
        <taxon>Pseudonocardiales</taxon>
        <taxon>Pseudonocardiaceae</taxon>
        <taxon>Pseudonocardia</taxon>
    </lineage>
</organism>
<evidence type="ECO:0000259" key="11">
    <source>
        <dbReference type="SMART" id="SM00829"/>
    </source>
</evidence>
<evidence type="ECO:0000256" key="9">
    <source>
        <dbReference type="ARBA" id="ARBA00038963"/>
    </source>
</evidence>
<comment type="catalytic activity">
    <reaction evidence="10">
        <text>a 2,3-saturated acyl-[ACP] + NADP(+) = a (2E)-enoyl-[ACP] + NADPH + H(+)</text>
        <dbReference type="Rhea" id="RHEA:22564"/>
        <dbReference type="Rhea" id="RHEA-COMP:9925"/>
        <dbReference type="Rhea" id="RHEA-COMP:9926"/>
        <dbReference type="ChEBI" id="CHEBI:15378"/>
        <dbReference type="ChEBI" id="CHEBI:57783"/>
        <dbReference type="ChEBI" id="CHEBI:58349"/>
        <dbReference type="ChEBI" id="CHEBI:78784"/>
        <dbReference type="ChEBI" id="CHEBI:78785"/>
        <dbReference type="EC" id="1.3.1.104"/>
    </reaction>
</comment>
<dbReference type="InterPro" id="IPR013149">
    <property type="entry name" value="ADH-like_C"/>
</dbReference>
<dbReference type="InterPro" id="IPR051034">
    <property type="entry name" value="Mito_Enoyl-ACP_Reductase"/>
</dbReference>
<evidence type="ECO:0000313" key="13">
    <source>
        <dbReference type="Proteomes" id="UP001501598"/>
    </source>
</evidence>
<dbReference type="EMBL" id="BAABGT010000116">
    <property type="protein sequence ID" value="GAA4558931.1"/>
    <property type="molecule type" value="Genomic_DNA"/>
</dbReference>
<dbReference type="InterPro" id="IPR020843">
    <property type="entry name" value="ER"/>
</dbReference>
<evidence type="ECO:0000256" key="6">
    <source>
        <dbReference type="ARBA" id="ARBA00023002"/>
    </source>
</evidence>
<dbReference type="Pfam" id="PF00107">
    <property type="entry name" value="ADH_zinc_N"/>
    <property type="match status" value="1"/>
</dbReference>
<keyword evidence="8" id="KW-0275">Fatty acid biosynthesis</keyword>
<dbReference type="RefSeq" id="WP_345427040.1">
    <property type="nucleotide sequence ID" value="NZ_BAABGT010000116.1"/>
</dbReference>
<accession>A0ABP8S274</accession>
<dbReference type="InterPro" id="IPR013154">
    <property type="entry name" value="ADH-like_N"/>
</dbReference>
<dbReference type="SMART" id="SM00829">
    <property type="entry name" value="PKS_ER"/>
    <property type="match status" value="1"/>
</dbReference>
<keyword evidence="6" id="KW-0560">Oxidoreductase</keyword>
<feature type="domain" description="Enoyl reductase (ER)" evidence="11">
    <location>
        <begin position="11"/>
        <end position="325"/>
    </location>
</feature>
<dbReference type="Gene3D" id="3.90.180.10">
    <property type="entry name" value="Medium-chain alcohol dehydrogenases, catalytic domain"/>
    <property type="match status" value="1"/>
</dbReference>
<dbReference type="CDD" id="cd05282">
    <property type="entry name" value="ETR_like"/>
    <property type="match status" value="1"/>
</dbReference>
<dbReference type="InterPro" id="IPR011032">
    <property type="entry name" value="GroES-like_sf"/>
</dbReference>
<proteinExistence type="inferred from homology"/>
<evidence type="ECO:0000256" key="2">
    <source>
        <dbReference type="ARBA" id="ARBA00022516"/>
    </source>
</evidence>
<gene>
    <name evidence="12" type="ORF">GCM10023175_65990</name>
</gene>
<keyword evidence="4" id="KW-0521">NADP</keyword>
<evidence type="ECO:0000256" key="5">
    <source>
        <dbReference type="ARBA" id="ARBA00022946"/>
    </source>
</evidence>
<keyword evidence="5" id="KW-0809">Transit peptide</keyword>
<dbReference type="InterPro" id="IPR036291">
    <property type="entry name" value="NAD(P)-bd_dom_sf"/>
</dbReference>
<dbReference type="SUPFAM" id="SSF50129">
    <property type="entry name" value="GroES-like"/>
    <property type="match status" value="1"/>
</dbReference>
<reference evidence="13" key="1">
    <citation type="journal article" date="2019" name="Int. J. Syst. Evol. Microbiol.">
        <title>The Global Catalogue of Microorganisms (GCM) 10K type strain sequencing project: providing services to taxonomists for standard genome sequencing and annotation.</title>
        <authorList>
            <consortium name="The Broad Institute Genomics Platform"/>
            <consortium name="The Broad Institute Genome Sequencing Center for Infectious Disease"/>
            <person name="Wu L."/>
            <person name="Ma J."/>
        </authorList>
    </citation>
    <scope>NUCLEOTIDE SEQUENCE [LARGE SCALE GENOMIC DNA]</scope>
    <source>
        <strain evidence="13">JCM 17906</strain>
    </source>
</reference>
<name>A0ABP8S274_9PSEU</name>
<keyword evidence="7" id="KW-0443">Lipid metabolism</keyword>
<sequence length="332" mass="34478">MSRLILTGVGELAANTRLAPDTEVVVGDEDVLLRMEAAPINPVDHLFAHDVYAVRPRLPSALGAEGIGRVVRGGPDADPALTGRRVHVLGSCDQGVWADTVVVPARNVVTVPDDVDALQLAMAGINPIAAQVMLTRFADLAPGDWVGQTLGNSAVARCVSTLAKSAGVRTLSVVRSEKAAEQARAAGADLVLLDGPDLADRVAAALGGSELRLVFDGAGGTAPAALVTALEFGGTIVGYASLTGEPPSVPLGPLVFGELAVRGLWVTNWFRHAPRAEVAKAVGEIVDLIARGVLTVPVDSTHPLERHEEAFARDAAPDRAGKVLFTFDNEKA</sequence>
<evidence type="ECO:0000256" key="3">
    <source>
        <dbReference type="ARBA" id="ARBA00022832"/>
    </source>
</evidence>
<evidence type="ECO:0000256" key="1">
    <source>
        <dbReference type="ARBA" id="ARBA00010371"/>
    </source>
</evidence>
<dbReference type="EC" id="1.3.1.104" evidence="9"/>
<comment type="caution">
    <text evidence="12">The sequence shown here is derived from an EMBL/GenBank/DDBJ whole genome shotgun (WGS) entry which is preliminary data.</text>
</comment>
<dbReference type="Pfam" id="PF08240">
    <property type="entry name" value="ADH_N"/>
    <property type="match status" value="1"/>
</dbReference>
<evidence type="ECO:0000256" key="7">
    <source>
        <dbReference type="ARBA" id="ARBA00023098"/>
    </source>
</evidence>
<dbReference type="SUPFAM" id="SSF51735">
    <property type="entry name" value="NAD(P)-binding Rossmann-fold domains"/>
    <property type="match status" value="1"/>
</dbReference>
<keyword evidence="2" id="KW-0444">Lipid biosynthesis</keyword>
<evidence type="ECO:0000256" key="8">
    <source>
        <dbReference type="ARBA" id="ARBA00023160"/>
    </source>
</evidence>